<accession>A0A6J5ZLB6</accession>
<proteinExistence type="predicted"/>
<dbReference type="AlphaFoldDB" id="A0A6J5ZLB6"/>
<name>A0A6J5ZLB6_9ZZZZ</name>
<organism evidence="1">
    <name type="scientific">freshwater metagenome</name>
    <dbReference type="NCBI Taxonomy" id="449393"/>
    <lineage>
        <taxon>unclassified sequences</taxon>
        <taxon>metagenomes</taxon>
        <taxon>ecological metagenomes</taxon>
    </lineage>
</organism>
<sequence>MRKVILIAGVACLMAAIGASSAVASPSTWQRFEAKVIGKAGTAKKPGSVGSYLHPFHIIKQDASCATAANSAACRTNTFGPASVAGGALEEPPFATMQAYIYFPKEMKLATAGFPTCELATAVADPKTCPKGSVIGGGVAAGYARNATAGVGQYTLRPNLTVDVVILSPTQLGLRTYNPLTGKGLITGDIGKATGAAAKKYGTKITFSIPKGLINPSGILMSQLSSFDSTIKAVKNKKGKPLQALTGCPKNKKLTFGYNGIYNVMLDRDTQPTFTAGDLTLSINHTGPIVTSTVPCKK</sequence>
<dbReference type="EMBL" id="CAESAN010000031">
    <property type="protein sequence ID" value="CAB4340383.1"/>
    <property type="molecule type" value="Genomic_DNA"/>
</dbReference>
<reference evidence="1" key="1">
    <citation type="submission" date="2020-05" db="EMBL/GenBank/DDBJ databases">
        <authorList>
            <person name="Chiriac C."/>
            <person name="Salcher M."/>
            <person name="Ghai R."/>
            <person name="Kavagutti S V."/>
        </authorList>
    </citation>
    <scope>NUCLEOTIDE SEQUENCE</scope>
</reference>
<protein>
    <submittedName>
        <fullName evidence="1">Unannotated protein</fullName>
    </submittedName>
</protein>
<gene>
    <name evidence="1" type="ORF">UFOPK3547_00521</name>
</gene>
<evidence type="ECO:0000313" key="1">
    <source>
        <dbReference type="EMBL" id="CAB4340383.1"/>
    </source>
</evidence>